<name>A0AAV0VXS6_9HEMI</name>
<dbReference type="Proteomes" id="UP001160148">
    <property type="component" value="Unassembled WGS sequence"/>
</dbReference>
<keyword evidence="1" id="KW-0175">Coiled coil</keyword>
<sequence length="353" mass="40214">MSKASRKVLLGFVDEHIKSESCSDDAYTVNKIGGLSNTLNQNFSPKCPLCNRQTPLLIQIYAPVTNSIYHRTLYIHACVSPGCWNKSQSWICLRRQWVAVDDYDNKQQPTTFIEWCDDADDWGEEPVAVAEENGNITVPSQAIEICDTASAELENSDADDNVVAEPIEIPNTNFFQLLDSRKEIPSDHYNMTIYFEPYYISVAYEESSDTVKEHANNLLHSYQNNQMILEEKNEGYEKSLPAHGDKLFETFASIIRKNPGQILRYCRTGGKPLFLYEESEPNECTNCKGKLLFELQILPSLITYLKLICGDDHLGSGHLEFGTALIYTCENNCWNEGDTYKYECVIVQEEKLF</sequence>
<dbReference type="AlphaFoldDB" id="A0AAV0VXS6"/>
<evidence type="ECO:0000256" key="1">
    <source>
        <dbReference type="SAM" id="Coils"/>
    </source>
</evidence>
<feature type="domain" description="Programmed cell death protein 2 C-terminal" evidence="2">
    <location>
        <begin position="245"/>
        <end position="349"/>
    </location>
</feature>
<accession>A0AAV0VXS6</accession>
<dbReference type="InterPro" id="IPR052815">
    <property type="entry name" value="PDCD2-like_regulator"/>
</dbReference>
<dbReference type="EMBL" id="CARXXK010000001">
    <property type="protein sequence ID" value="CAI6348475.1"/>
    <property type="molecule type" value="Genomic_DNA"/>
</dbReference>
<feature type="coiled-coil region" evidence="1">
    <location>
        <begin position="212"/>
        <end position="239"/>
    </location>
</feature>
<protein>
    <recommendedName>
        <fullName evidence="2">Programmed cell death protein 2 C-terminal domain-containing protein</fullName>
    </recommendedName>
</protein>
<proteinExistence type="predicted"/>
<organism evidence="3 4">
    <name type="scientific">Macrosiphum euphorbiae</name>
    <name type="common">potato aphid</name>
    <dbReference type="NCBI Taxonomy" id="13131"/>
    <lineage>
        <taxon>Eukaryota</taxon>
        <taxon>Metazoa</taxon>
        <taxon>Ecdysozoa</taxon>
        <taxon>Arthropoda</taxon>
        <taxon>Hexapoda</taxon>
        <taxon>Insecta</taxon>
        <taxon>Pterygota</taxon>
        <taxon>Neoptera</taxon>
        <taxon>Paraneoptera</taxon>
        <taxon>Hemiptera</taxon>
        <taxon>Sternorrhyncha</taxon>
        <taxon>Aphidomorpha</taxon>
        <taxon>Aphidoidea</taxon>
        <taxon>Aphididae</taxon>
        <taxon>Macrosiphini</taxon>
        <taxon>Macrosiphum</taxon>
    </lineage>
</organism>
<dbReference type="Pfam" id="PF04194">
    <property type="entry name" value="PDCD2_C"/>
    <property type="match status" value="1"/>
</dbReference>
<dbReference type="PANTHER" id="PTHR46421">
    <property type="entry name" value="PROGRAMMED CELL DEATH PROTEIN 2-LIKE"/>
    <property type="match status" value="1"/>
</dbReference>
<comment type="caution">
    <text evidence="3">The sequence shown here is derived from an EMBL/GenBank/DDBJ whole genome shotgun (WGS) entry which is preliminary data.</text>
</comment>
<dbReference type="GO" id="GO:0005737">
    <property type="term" value="C:cytoplasm"/>
    <property type="evidence" value="ECO:0007669"/>
    <property type="project" value="InterPro"/>
</dbReference>
<gene>
    <name evidence="3" type="ORF">MEUPH1_LOCUS5145</name>
</gene>
<keyword evidence="4" id="KW-1185">Reference proteome</keyword>
<dbReference type="InterPro" id="IPR007320">
    <property type="entry name" value="PDCD2_C"/>
</dbReference>
<evidence type="ECO:0000259" key="2">
    <source>
        <dbReference type="Pfam" id="PF04194"/>
    </source>
</evidence>
<reference evidence="3 4" key="1">
    <citation type="submission" date="2023-01" db="EMBL/GenBank/DDBJ databases">
        <authorList>
            <person name="Whitehead M."/>
        </authorList>
    </citation>
    <scope>NUCLEOTIDE SEQUENCE [LARGE SCALE GENOMIC DNA]</scope>
</reference>
<evidence type="ECO:0000313" key="4">
    <source>
        <dbReference type="Proteomes" id="UP001160148"/>
    </source>
</evidence>
<dbReference type="PANTHER" id="PTHR46421:SF1">
    <property type="entry name" value="PROGRAMMED CELL DEATH PROTEIN 2-LIKE"/>
    <property type="match status" value="1"/>
</dbReference>
<evidence type="ECO:0000313" key="3">
    <source>
        <dbReference type="EMBL" id="CAI6348475.1"/>
    </source>
</evidence>
<dbReference type="GO" id="GO:0006915">
    <property type="term" value="P:apoptotic process"/>
    <property type="evidence" value="ECO:0007669"/>
    <property type="project" value="TreeGrafter"/>
</dbReference>